<feature type="region of interest" description="Disordered" evidence="1">
    <location>
        <begin position="280"/>
        <end position="301"/>
    </location>
</feature>
<comment type="caution">
    <text evidence="2">The sequence shown here is derived from an EMBL/GenBank/DDBJ whole genome shotgun (WGS) entry which is preliminary data.</text>
</comment>
<dbReference type="PANTHER" id="PTHR33443:SF35">
    <property type="entry name" value="VQ DOMAIN-CONTAINING PROTEIN"/>
    <property type="match status" value="1"/>
</dbReference>
<gene>
    <name evidence="2" type="ORF">CASFOL_008651</name>
</gene>
<feature type="compositionally biased region" description="Low complexity" evidence="1">
    <location>
        <begin position="1"/>
        <end position="11"/>
    </location>
</feature>
<dbReference type="EMBL" id="JAVIJP010000009">
    <property type="protein sequence ID" value="KAL3647683.1"/>
    <property type="molecule type" value="Genomic_DNA"/>
</dbReference>
<organism evidence="2 3">
    <name type="scientific">Castilleja foliolosa</name>
    <dbReference type="NCBI Taxonomy" id="1961234"/>
    <lineage>
        <taxon>Eukaryota</taxon>
        <taxon>Viridiplantae</taxon>
        <taxon>Streptophyta</taxon>
        <taxon>Embryophyta</taxon>
        <taxon>Tracheophyta</taxon>
        <taxon>Spermatophyta</taxon>
        <taxon>Magnoliopsida</taxon>
        <taxon>eudicotyledons</taxon>
        <taxon>Gunneridae</taxon>
        <taxon>Pentapetalae</taxon>
        <taxon>asterids</taxon>
        <taxon>lamiids</taxon>
        <taxon>Lamiales</taxon>
        <taxon>Orobanchaceae</taxon>
        <taxon>Pedicularideae</taxon>
        <taxon>Castillejinae</taxon>
        <taxon>Castilleja</taxon>
    </lineage>
</organism>
<name>A0ABD3DZL0_9LAMI</name>
<feature type="region of interest" description="Disordered" evidence="1">
    <location>
        <begin position="1"/>
        <end position="36"/>
    </location>
</feature>
<feature type="compositionally biased region" description="Polar residues" evidence="1">
    <location>
        <begin position="223"/>
        <end position="240"/>
    </location>
</feature>
<protein>
    <submittedName>
        <fullName evidence="2">Uncharacterized protein</fullName>
    </submittedName>
</protein>
<feature type="region of interest" description="Disordered" evidence="1">
    <location>
        <begin position="398"/>
        <end position="426"/>
    </location>
</feature>
<evidence type="ECO:0000313" key="2">
    <source>
        <dbReference type="EMBL" id="KAL3647683.1"/>
    </source>
</evidence>
<evidence type="ECO:0000313" key="3">
    <source>
        <dbReference type="Proteomes" id="UP001632038"/>
    </source>
</evidence>
<reference evidence="3" key="1">
    <citation type="journal article" date="2024" name="IScience">
        <title>Strigolactones Initiate the Formation of Haustorium-like Structures in Castilleja.</title>
        <authorList>
            <person name="Buerger M."/>
            <person name="Peterson D."/>
            <person name="Chory J."/>
        </authorList>
    </citation>
    <scope>NUCLEOTIDE SEQUENCE [LARGE SCALE GENOMIC DNA]</scope>
</reference>
<dbReference type="PANTHER" id="PTHR33443">
    <property type="entry name" value="ZGC:112980"/>
    <property type="match status" value="1"/>
</dbReference>
<feature type="compositionally biased region" description="Gly residues" evidence="1">
    <location>
        <begin position="26"/>
        <end position="35"/>
    </location>
</feature>
<keyword evidence="3" id="KW-1185">Reference proteome</keyword>
<feature type="region of interest" description="Disordered" evidence="1">
    <location>
        <begin position="223"/>
        <end position="256"/>
    </location>
</feature>
<feature type="compositionally biased region" description="Polar residues" evidence="1">
    <location>
        <begin position="398"/>
        <end position="424"/>
    </location>
</feature>
<evidence type="ECO:0000256" key="1">
    <source>
        <dbReference type="SAM" id="MobiDB-lite"/>
    </source>
</evidence>
<dbReference type="Proteomes" id="UP001632038">
    <property type="component" value="Unassembled WGS sequence"/>
</dbReference>
<dbReference type="AlphaFoldDB" id="A0ABD3DZL0"/>
<accession>A0ABD3DZL0</accession>
<sequence>MENSSQSIFDISSDDEVGFGEPRKVGGNGVGGGGFGDRDDLDWLSELLVEVGGKDDSDDVVLVSETFANPSKKSRFESKTVDDDDDDCVVLDGDPDKPVVAEGGNCKVGDGGADDDLEIVGEKGEVACRDFPHARHLCVKFLFASTPHATHCSQCHCYVCDSLAPCSQWGTGVSSIDHCHATDKDEYWKTERKRLKKGEKPASAFIPRTIPNTSHVRASCQPTTQASSVAPQWSNSQFPQSPMLRPVAPHLSFRPNPPRHVPVIRAPRSQFSHIVKRPGVVRASSPSNSHLNGPPLPTNTLKRCRTIQSSPVSTRPRVMGTRTVRPVLQVNNVCLANHLHPPQPHFQPYVNTTNFVSTSAHLQPHMTPQPSVVRPKTYVPSQNAIGSEVKQRFMSPSNQSVGINNLANQQSSQPQARGNPNSSLFDMRNDIQKVNNHSQNGIDAYSNDFGLAWDYSSLIPGNVQVQEVVQQSQSGGPVDNSQVQSVVEPVVDNNYQQQGVDNNVSCQFSESSPNGTFDSLFDNLMFENNSLPGVSEVPVSPLWNAYSPEPASLDTSNFFDFLVFGE</sequence>
<proteinExistence type="predicted"/>
<dbReference type="InterPro" id="IPR053234">
    <property type="entry name" value="RPM1_Interactor"/>
</dbReference>